<sequence length="240" mass="26568">MREAIDGRINEDGGGGGGFGETLLRGGNEEEEEEAEEGRKGRGKFEVAAELVVVGGEEEEEEEDEDLGVGFRETLLWGGKGKAKNDLTVEVLFRISSDFWGSKKVSDDILQHFSSNSSNQSDHSLPTKIAKLESHMVGKASSAATDPEFSIFDSLIDEIVSHFRSRSQSGTNKEQSSRPDHLLMCMNIMTEMGIPLKHQTIMWHYFDAHPRVQRTFHQLSDDDRRGIIASVVKSQSPAAD</sequence>
<reference evidence="2" key="1">
    <citation type="submission" date="2023-07" db="EMBL/GenBank/DDBJ databases">
        <title>draft genome sequence of fig (Ficus carica).</title>
        <authorList>
            <person name="Takahashi T."/>
            <person name="Nishimura K."/>
        </authorList>
    </citation>
    <scope>NUCLEOTIDE SEQUENCE</scope>
</reference>
<protein>
    <submittedName>
        <fullName evidence="2">Uncharacterized protein</fullName>
    </submittedName>
</protein>
<evidence type="ECO:0000256" key="1">
    <source>
        <dbReference type="SAM" id="MobiDB-lite"/>
    </source>
</evidence>
<name>A0AA88A704_FICCA</name>
<gene>
    <name evidence="2" type="ORF">TIFTF001_016142</name>
</gene>
<feature type="region of interest" description="Disordered" evidence="1">
    <location>
        <begin position="1"/>
        <end position="42"/>
    </location>
</feature>
<dbReference type="EMBL" id="BTGU01000024">
    <property type="protein sequence ID" value="GMN46969.1"/>
    <property type="molecule type" value="Genomic_DNA"/>
</dbReference>
<dbReference type="Proteomes" id="UP001187192">
    <property type="component" value="Unassembled WGS sequence"/>
</dbReference>
<accession>A0AA88A704</accession>
<evidence type="ECO:0000313" key="2">
    <source>
        <dbReference type="EMBL" id="GMN46969.1"/>
    </source>
</evidence>
<dbReference type="AlphaFoldDB" id="A0AA88A704"/>
<proteinExistence type="predicted"/>
<feature type="compositionally biased region" description="Basic and acidic residues" evidence="1">
    <location>
        <begin position="1"/>
        <end position="11"/>
    </location>
</feature>
<evidence type="ECO:0000313" key="3">
    <source>
        <dbReference type="Proteomes" id="UP001187192"/>
    </source>
</evidence>
<organism evidence="2 3">
    <name type="scientific">Ficus carica</name>
    <name type="common">Common fig</name>
    <dbReference type="NCBI Taxonomy" id="3494"/>
    <lineage>
        <taxon>Eukaryota</taxon>
        <taxon>Viridiplantae</taxon>
        <taxon>Streptophyta</taxon>
        <taxon>Embryophyta</taxon>
        <taxon>Tracheophyta</taxon>
        <taxon>Spermatophyta</taxon>
        <taxon>Magnoliopsida</taxon>
        <taxon>eudicotyledons</taxon>
        <taxon>Gunneridae</taxon>
        <taxon>Pentapetalae</taxon>
        <taxon>rosids</taxon>
        <taxon>fabids</taxon>
        <taxon>Rosales</taxon>
        <taxon>Moraceae</taxon>
        <taxon>Ficeae</taxon>
        <taxon>Ficus</taxon>
    </lineage>
</organism>
<keyword evidence="3" id="KW-1185">Reference proteome</keyword>
<comment type="caution">
    <text evidence="2">The sequence shown here is derived from an EMBL/GenBank/DDBJ whole genome shotgun (WGS) entry which is preliminary data.</text>
</comment>